<evidence type="ECO:0000313" key="2">
    <source>
        <dbReference type="Proteomes" id="UP000015105"/>
    </source>
</evidence>
<evidence type="ECO:0000313" key="1">
    <source>
        <dbReference type="EnsemblPlants" id="AET2Gv20560900.27"/>
    </source>
</evidence>
<reference evidence="2" key="1">
    <citation type="journal article" date="2014" name="Science">
        <title>Ancient hybridizations among the ancestral genomes of bread wheat.</title>
        <authorList>
            <consortium name="International Wheat Genome Sequencing Consortium,"/>
            <person name="Marcussen T."/>
            <person name="Sandve S.R."/>
            <person name="Heier L."/>
            <person name="Spannagl M."/>
            <person name="Pfeifer M."/>
            <person name="Jakobsen K.S."/>
            <person name="Wulff B.B."/>
            <person name="Steuernagel B."/>
            <person name="Mayer K.F."/>
            <person name="Olsen O.A."/>
        </authorList>
    </citation>
    <scope>NUCLEOTIDE SEQUENCE [LARGE SCALE GENOMIC DNA]</scope>
    <source>
        <strain evidence="2">cv. AL8/78</strain>
    </source>
</reference>
<dbReference type="Proteomes" id="UP000015105">
    <property type="component" value="Chromosome 2D"/>
</dbReference>
<dbReference type="Gramene" id="AET2Gv20560900.27">
    <property type="protein sequence ID" value="AET2Gv20560900.27"/>
    <property type="gene ID" value="AET2Gv20560900"/>
</dbReference>
<accession>A0A453BM70</accession>
<name>A0A453BM70_AEGTS</name>
<reference evidence="1" key="3">
    <citation type="journal article" date="2017" name="Nature">
        <title>Genome sequence of the progenitor of the wheat D genome Aegilops tauschii.</title>
        <authorList>
            <person name="Luo M.C."/>
            <person name="Gu Y.Q."/>
            <person name="Puiu D."/>
            <person name="Wang H."/>
            <person name="Twardziok S.O."/>
            <person name="Deal K.R."/>
            <person name="Huo N."/>
            <person name="Zhu T."/>
            <person name="Wang L."/>
            <person name="Wang Y."/>
            <person name="McGuire P.E."/>
            <person name="Liu S."/>
            <person name="Long H."/>
            <person name="Ramasamy R.K."/>
            <person name="Rodriguez J.C."/>
            <person name="Van S.L."/>
            <person name="Yuan L."/>
            <person name="Wang Z."/>
            <person name="Xia Z."/>
            <person name="Xiao L."/>
            <person name="Anderson O.D."/>
            <person name="Ouyang S."/>
            <person name="Liang Y."/>
            <person name="Zimin A.V."/>
            <person name="Pertea G."/>
            <person name="Qi P."/>
            <person name="Bennetzen J.L."/>
            <person name="Dai X."/>
            <person name="Dawson M.W."/>
            <person name="Muller H.G."/>
            <person name="Kugler K."/>
            <person name="Rivarola-Duarte L."/>
            <person name="Spannagl M."/>
            <person name="Mayer K.F.X."/>
            <person name="Lu F.H."/>
            <person name="Bevan M.W."/>
            <person name="Leroy P."/>
            <person name="Li P."/>
            <person name="You F.M."/>
            <person name="Sun Q."/>
            <person name="Liu Z."/>
            <person name="Lyons E."/>
            <person name="Wicker T."/>
            <person name="Salzberg S.L."/>
            <person name="Devos K.M."/>
            <person name="Dvorak J."/>
        </authorList>
    </citation>
    <scope>NUCLEOTIDE SEQUENCE [LARGE SCALE GENOMIC DNA]</scope>
    <source>
        <strain evidence="1">cv. AL8/78</strain>
    </source>
</reference>
<reference evidence="1" key="5">
    <citation type="journal article" date="2021" name="G3 (Bethesda)">
        <title>Aegilops tauschii genome assembly Aet v5.0 features greater sequence contiguity and improved annotation.</title>
        <authorList>
            <person name="Wang L."/>
            <person name="Zhu T."/>
            <person name="Rodriguez J.C."/>
            <person name="Deal K.R."/>
            <person name="Dubcovsky J."/>
            <person name="McGuire P.E."/>
            <person name="Lux T."/>
            <person name="Spannagl M."/>
            <person name="Mayer K.F.X."/>
            <person name="Baldrich P."/>
            <person name="Meyers B.C."/>
            <person name="Huo N."/>
            <person name="Gu Y.Q."/>
            <person name="Zhou H."/>
            <person name="Devos K.M."/>
            <person name="Bennetzen J.L."/>
            <person name="Unver T."/>
            <person name="Budak H."/>
            <person name="Gulick P.J."/>
            <person name="Galiba G."/>
            <person name="Kalapos B."/>
            <person name="Nelson D.R."/>
            <person name="Li P."/>
            <person name="You F.M."/>
            <person name="Luo M.C."/>
            <person name="Dvorak J."/>
        </authorList>
    </citation>
    <scope>NUCLEOTIDE SEQUENCE [LARGE SCALE GENOMIC DNA]</scope>
    <source>
        <strain evidence="1">cv. AL8/78</strain>
    </source>
</reference>
<dbReference type="AlphaFoldDB" id="A0A453BM70"/>
<reference evidence="2" key="2">
    <citation type="journal article" date="2017" name="Nat. Plants">
        <title>The Aegilops tauschii genome reveals multiple impacts of transposons.</title>
        <authorList>
            <person name="Zhao G."/>
            <person name="Zou C."/>
            <person name="Li K."/>
            <person name="Wang K."/>
            <person name="Li T."/>
            <person name="Gao L."/>
            <person name="Zhang X."/>
            <person name="Wang H."/>
            <person name="Yang Z."/>
            <person name="Liu X."/>
            <person name="Jiang W."/>
            <person name="Mao L."/>
            <person name="Kong X."/>
            <person name="Jiao Y."/>
            <person name="Jia J."/>
        </authorList>
    </citation>
    <scope>NUCLEOTIDE SEQUENCE [LARGE SCALE GENOMIC DNA]</scope>
    <source>
        <strain evidence="2">cv. AL8/78</strain>
    </source>
</reference>
<dbReference type="EnsemblPlants" id="AET2Gv20560900.27">
    <property type="protein sequence ID" value="AET2Gv20560900.27"/>
    <property type="gene ID" value="AET2Gv20560900"/>
</dbReference>
<protein>
    <submittedName>
        <fullName evidence="1">Uncharacterized protein</fullName>
    </submittedName>
</protein>
<organism evidence="1 2">
    <name type="scientific">Aegilops tauschii subsp. strangulata</name>
    <name type="common">Goatgrass</name>
    <dbReference type="NCBI Taxonomy" id="200361"/>
    <lineage>
        <taxon>Eukaryota</taxon>
        <taxon>Viridiplantae</taxon>
        <taxon>Streptophyta</taxon>
        <taxon>Embryophyta</taxon>
        <taxon>Tracheophyta</taxon>
        <taxon>Spermatophyta</taxon>
        <taxon>Magnoliopsida</taxon>
        <taxon>Liliopsida</taxon>
        <taxon>Poales</taxon>
        <taxon>Poaceae</taxon>
        <taxon>BOP clade</taxon>
        <taxon>Pooideae</taxon>
        <taxon>Triticodae</taxon>
        <taxon>Triticeae</taxon>
        <taxon>Triticinae</taxon>
        <taxon>Aegilops</taxon>
    </lineage>
</organism>
<proteinExistence type="predicted"/>
<keyword evidence="2" id="KW-1185">Reference proteome</keyword>
<reference evidence="1" key="4">
    <citation type="submission" date="2019-03" db="UniProtKB">
        <authorList>
            <consortium name="EnsemblPlants"/>
        </authorList>
    </citation>
    <scope>IDENTIFICATION</scope>
</reference>
<sequence length="134" mass="14310">VSSSPLLSIACCLVGKIDSLCKNSRGQQFLFVCYSSSASTALPTCSPRLPAVRGRTPQVLKQQSYRTKLNLLLHHLHQVKLATARGSTVVGSCPSPAMTAVQVELRPPSSPSAAPIEHPHSENAISLSDNIMYV</sequence>